<accession>A0A1I0U3G6</accession>
<name>A0A1I0U3G6_9SPHI</name>
<evidence type="ECO:0000313" key="1">
    <source>
        <dbReference type="EMBL" id="SFA58564.1"/>
    </source>
</evidence>
<organism evidence="1 2">
    <name type="scientific">Pedobacter suwonensis</name>
    <dbReference type="NCBI Taxonomy" id="332999"/>
    <lineage>
        <taxon>Bacteria</taxon>
        <taxon>Pseudomonadati</taxon>
        <taxon>Bacteroidota</taxon>
        <taxon>Sphingobacteriia</taxon>
        <taxon>Sphingobacteriales</taxon>
        <taxon>Sphingobacteriaceae</taxon>
        <taxon>Pedobacter</taxon>
    </lineage>
</organism>
<reference evidence="2" key="1">
    <citation type="submission" date="2016-10" db="EMBL/GenBank/DDBJ databases">
        <authorList>
            <person name="Varghese N."/>
            <person name="Submissions S."/>
        </authorList>
    </citation>
    <scope>NUCLEOTIDE SEQUENCE [LARGE SCALE GENOMIC DNA]</scope>
    <source>
        <strain evidence="2">DSM 18130</strain>
    </source>
</reference>
<sequence length="47" mass="5087">MPVKKTGSNDTNIATTGHDEGIKNAANKYLKFPASAGQWAYKTALLY</sequence>
<proteinExistence type="predicted"/>
<keyword evidence="2" id="KW-1185">Reference proteome</keyword>
<gene>
    <name evidence="1" type="ORF">SAMN04488511_119108</name>
</gene>
<protein>
    <submittedName>
        <fullName evidence="1">Uncharacterized protein</fullName>
    </submittedName>
</protein>
<dbReference type="EMBL" id="FOJM01000019">
    <property type="protein sequence ID" value="SFA58564.1"/>
    <property type="molecule type" value="Genomic_DNA"/>
</dbReference>
<dbReference type="AlphaFoldDB" id="A0A1I0U3G6"/>
<dbReference type="Proteomes" id="UP000198836">
    <property type="component" value="Unassembled WGS sequence"/>
</dbReference>
<evidence type="ECO:0000313" key="2">
    <source>
        <dbReference type="Proteomes" id="UP000198836"/>
    </source>
</evidence>